<evidence type="ECO:0000313" key="1">
    <source>
        <dbReference type="EMBL" id="SFC04673.1"/>
    </source>
</evidence>
<dbReference type="OrthoDB" id="6166498at2"/>
<dbReference type="EMBL" id="FOLY01000001">
    <property type="protein sequence ID" value="SFC04673.1"/>
    <property type="molecule type" value="Genomic_DNA"/>
</dbReference>
<proteinExistence type="predicted"/>
<accession>A0A1I1G5U2</accession>
<reference evidence="2" key="1">
    <citation type="submission" date="2016-10" db="EMBL/GenBank/DDBJ databases">
        <authorList>
            <person name="Varghese N."/>
            <person name="Submissions S."/>
        </authorList>
    </citation>
    <scope>NUCLEOTIDE SEQUENCE [LARGE SCALE GENOMIC DNA]</scope>
    <source>
        <strain evidence="2">DSM 23439</strain>
    </source>
</reference>
<keyword evidence="2" id="KW-1185">Reference proteome</keyword>
<dbReference type="STRING" id="402385.SAMN05421848_0343"/>
<organism evidence="1 2">
    <name type="scientific">Kushneria avicenniae</name>
    <dbReference type="NCBI Taxonomy" id="402385"/>
    <lineage>
        <taxon>Bacteria</taxon>
        <taxon>Pseudomonadati</taxon>
        <taxon>Pseudomonadota</taxon>
        <taxon>Gammaproteobacteria</taxon>
        <taxon>Oceanospirillales</taxon>
        <taxon>Halomonadaceae</taxon>
        <taxon>Kushneria</taxon>
    </lineage>
</organism>
<gene>
    <name evidence="1" type="ORF">SAMN05421848_0343</name>
</gene>
<protein>
    <submittedName>
        <fullName evidence="1">Uncharacterized protein</fullName>
    </submittedName>
</protein>
<dbReference type="InterPro" id="IPR046493">
    <property type="entry name" value="DUF6586"/>
</dbReference>
<sequence length="152" mass="17606">MSHQGRTNQLLYQAMLLLEQPAGDDEHADARRRALEEGALSMIEMALESVIKEIAHTCRWPPMHWRTVLEQPPARVAEIELLRELMAQPDSWLGRLLTLSDRLHGEEGAARLRRHDNMIASSQNESLSRELARCLKDFRALLPRLRETSYEW</sequence>
<dbReference type="AlphaFoldDB" id="A0A1I1G5U2"/>
<dbReference type="RefSeq" id="WP_090130183.1">
    <property type="nucleotide sequence ID" value="NZ_FOLY01000001.1"/>
</dbReference>
<name>A0A1I1G5U2_9GAMM</name>
<dbReference type="Proteomes" id="UP000199046">
    <property type="component" value="Unassembled WGS sequence"/>
</dbReference>
<dbReference type="Pfam" id="PF20227">
    <property type="entry name" value="DUF6586"/>
    <property type="match status" value="1"/>
</dbReference>
<evidence type="ECO:0000313" key="2">
    <source>
        <dbReference type="Proteomes" id="UP000199046"/>
    </source>
</evidence>